<reference evidence="2" key="2">
    <citation type="journal article" date="2022" name="Microbiol. Resour. Announc.">
        <title>Metagenome Sequencing to Explore Phylogenomics of Terrestrial Cyanobacteria.</title>
        <authorList>
            <person name="Ward R.D."/>
            <person name="Stajich J.E."/>
            <person name="Johansen J.R."/>
            <person name="Huntemann M."/>
            <person name="Clum A."/>
            <person name="Foster B."/>
            <person name="Foster B."/>
            <person name="Roux S."/>
            <person name="Palaniappan K."/>
            <person name="Varghese N."/>
            <person name="Mukherjee S."/>
            <person name="Reddy T.B.K."/>
            <person name="Daum C."/>
            <person name="Copeland A."/>
            <person name="Chen I.A."/>
            <person name="Ivanova N.N."/>
            <person name="Kyrpides N.C."/>
            <person name="Shapiro N."/>
            <person name="Eloe-Fadrosh E.A."/>
            <person name="Pietrasiak N."/>
        </authorList>
    </citation>
    <scope>NUCLEOTIDE SEQUENCE</scope>
    <source>
        <strain evidence="2">UHER 2000/2452</strain>
    </source>
</reference>
<dbReference type="GO" id="GO:0005829">
    <property type="term" value="C:cytosol"/>
    <property type="evidence" value="ECO:0007669"/>
    <property type="project" value="TreeGrafter"/>
</dbReference>
<organism evidence="2 3">
    <name type="scientific">Drouetiella hepatica Uher 2000/2452</name>
    <dbReference type="NCBI Taxonomy" id="904376"/>
    <lineage>
        <taxon>Bacteria</taxon>
        <taxon>Bacillati</taxon>
        <taxon>Cyanobacteriota</taxon>
        <taxon>Cyanophyceae</taxon>
        <taxon>Oculatellales</taxon>
        <taxon>Oculatellaceae</taxon>
        <taxon>Drouetiella</taxon>
    </lineage>
</organism>
<comment type="caution">
    <text evidence="2">The sequence shown here is derived from an EMBL/GenBank/DDBJ whole genome shotgun (WGS) entry which is preliminary data.</text>
</comment>
<proteinExistence type="predicted"/>
<dbReference type="Pfam" id="PF00027">
    <property type="entry name" value="cNMP_binding"/>
    <property type="match status" value="1"/>
</dbReference>
<dbReference type="InterPro" id="IPR050397">
    <property type="entry name" value="Env_Response_Regulators"/>
</dbReference>
<dbReference type="InterPro" id="IPR000595">
    <property type="entry name" value="cNMP-bd_dom"/>
</dbReference>
<accession>A0A951QDG5</accession>
<dbReference type="Gene3D" id="2.60.120.10">
    <property type="entry name" value="Jelly Rolls"/>
    <property type="match status" value="1"/>
</dbReference>
<dbReference type="SUPFAM" id="SSF51206">
    <property type="entry name" value="cAMP-binding domain-like"/>
    <property type="match status" value="1"/>
</dbReference>
<feature type="domain" description="Cyclic nucleotide-binding" evidence="1">
    <location>
        <begin position="7"/>
        <end position="103"/>
    </location>
</feature>
<evidence type="ECO:0000259" key="1">
    <source>
        <dbReference type="PROSITE" id="PS50042"/>
    </source>
</evidence>
<reference evidence="2" key="1">
    <citation type="submission" date="2021-05" db="EMBL/GenBank/DDBJ databases">
        <authorList>
            <person name="Pietrasiak N."/>
            <person name="Ward R."/>
            <person name="Stajich J.E."/>
            <person name="Kurbessoian T."/>
        </authorList>
    </citation>
    <scope>NUCLEOTIDE SEQUENCE</scope>
    <source>
        <strain evidence="2">UHER 2000/2452</strain>
    </source>
</reference>
<dbReference type="CDD" id="cd00038">
    <property type="entry name" value="CAP_ED"/>
    <property type="match status" value="1"/>
</dbReference>
<name>A0A951QDG5_9CYAN</name>
<dbReference type="PANTHER" id="PTHR24567">
    <property type="entry name" value="CRP FAMILY TRANSCRIPTIONAL REGULATORY PROTEIN"/>
    <property type="match status" value="1"/>
</dbReference>
<gene>
    <name evidence="2" type="ORF">KME15_18750</name>
</gene>
<sequence>MKKALYMLAAFSDRDFDWLMTAGRKKSVAAGNTLIREGEPTDALYIVLEGALVVSLEAAGKEIAKLGSGEVVGEMSFVDSRNPSATVKSAIDSLVWVIPRSQLATKLSQDRDFASHFYHAIAVFLSDRLRDTMNPQGDRNSSDDMSPQIAKNIELAEARLGWLLSRLKQTF</sequence>
<evidence type="ECO:0000313" key="2">
    <source>
        <dbReference type="EMBL" id="MBW4660718.1"/>
    </source>
</evidence>
<evidence type="ECO:0000313" key="3">
    <source>
        <dbReference type="Proteomes" id="UP000757435"/>
    </source>
</evidence>
<dbReference type="AlphaFoldDB" id="A0A951QDG5"/>
<dbReference type="EMBL" id="JAHHHD010000024">
    <property type="protein sequence ID" value="MBW4660718.1"/>
    <property type="molecule type" value="Genomic_DNA"/>
</dbReference>
<dbReference type="GO" id="GO:0003700">
    <property type="term" value="F:DNA-binding transcription factor activity"/>
    <property type="evidence" value="ECO:0007669"/>
    <property type="project" value="TreeGrafter"/>
</dbReference>
<dbReference type="InterPro" id="IPR018490">
    <property type="entry name" value="cNMP-bd_dom_sf"/>
</dbReference>
<dbReference type="InterPro" id="IPR014710">
    <property type="entry name" value="RmlC-like_jellyroll"/>
</dbReference>
<dbReference type="SMART" id="SM00100">
    <property type="entry name" value="cNMP"/>
    <property type="match status" value="1"/>
</dbReference>
<dbReference type="Proteomes" id="UP000757435">
    <property type="component" value="Unassembled WGS sequence"/>
</dbReference>
<protein>
    <submittedName>
        <fullName evidence="2">Cyclic nucleotide-binding domain-containing protein</fullName>
    </submittedName>
</protein>
<dbReference type="PANTHER" id="PTHR24567:SF68">
    <property type="entry name" value="DNA-BINDING TRANSCRIPTIONAL DUAL REGULATOR CRP"/>
    <property type="match status" value="1"/>
</dbReference>
<dbReference type="PROSITE" id="PS50042">
    <property type="entry name" value="CNMP_BINDING_3"/>
    <property type="match status" value="1"/>
</dbReference>